<evidence type="ECO:0000256" key="1">
    <source>
        <dbReference type="SAM" id="MobiDB-lite"/>
    </source>
</evidence>
<feature type="transmembrane region" description="Helical" evidence="2">
    <location>
        <begin position="249"/>
        <end position="269"/>
    </location>
</feature>
<organism evidence="3 4">
    <name type="scientific">Scytalidium lignicola</name>
    <name type="common">Hyphomycete</name>
    <dbReference type="NCBI Taxonomy" id="5539"/>
    <lineage>
        <taxon>Eukaryota</taxon>
        <taxon>Fungi</taxon>
        <taxon>Dikarya</taxon>
        <taxon>Ascomycota</taxon>
        <taxon>Pezizomycotina</taxon>
        <taxon>Leotiomycetes</taxon>
        <taxon>Leotiomycetes incertae sedis</taxon>
        <taxon>Scytalidium</taxon>
    </lineage>
</organism>
<feature type="region of interest" description="Disordered" evidence="1">
    <location>
        <begin position="1"/>
        <end position="89"/>
    </location>
</feature>
<gene>
    <name evidence="3" type="ORF">B7463_g11447</name>
</gene>
<keyword evidence="2" id="KW-1133">Transmembrane helix</keyword>
<comment type="caution">
    <text evidence="3">The sequence shown here is derived from an EMBL/GenBank/DDBJ whole genome shotgun (WGS) entry which is preliminary data.</text>
</comment>
<feature type="non-terminal residue" evidence="3">
    <location>
        <position position="1"/>
    </location>
</feature>
<feature type="region of interest" description="Disordered" evidence="1">
    <location>
        <begin position="296"/>
        <end position="317"/>
    </location>
</feature>
<reference evidence="3 4" key="1">
    <citation type="submission" date="2018-05" db="EMBL/GenBank/DDBJ databases">
        <title>Draft genome sequence of Scytalidium lignicola DSM 105466, a ubiquitous saprotrophic fungus.</title>
        <authorList>
            <person name="Buettner E."/>
            <person name="Gebauer A.M."/>
            <person name="Hofrichter M."/>
            <person name="Liers C."/>
            <person name="Kellner H."/>
        </authorList>
    </citation>
    <scope>NUCLEOTIDE SEQUENCE [LARGE SCALE GENOMIC DNA]</scope>
    <source>
        <strain evidence="3 4">DSM 105466</strain>
    </source>
</reference>
<dbReference type="OrthoDB" id="3557873at2759"/>
<keyword evidence="4" id="KW-1185">Reference proteome</keyword>
<dbReference type="AlphaFoldDB" id="A0A3E2GUW9"/>
<dbReference type="Proteomes" id="UP000258309">
    <property type="component" value="Unassembled WGS sequence"/>
</dbReference>
<dbReference type="EMBL" id="NCSJ02000391">
    <property type="protein sequence ID" value="RFU24890.1"/>
    <property type="molecule type" value="Genomic_DNA"/>
</dbReference>
<feature type="non-terminal residue" evidence="3">
    <location>
        <position position="564"/>
    </location>
</feature>
<feature type="compositionally biased region" description="Basic and acidic residues" evidence="1">
    <location>
        <begin position="19"/>
        <end position="35"/>
    </location>
</feature>
<proteinExistence type="predicted"/>
<evidence type="ECO:0000313" key="4">
    <source>
        <dbReference type="Proteomes" id="UP000258309"/>
    </source>
</evidence>
<keyword evidence="2" id="KW-0472">Membrane</keyword>
<name>A0A3E2GUW9_SCYLI</name>
<sequence>MLLPGDKLANRPSLRKTLPKREPVNTKAPGQDKIKNVPPGLANNKNGPPGLEGNQKGPVKAILSTHQESALATSQTNPPPAPPPATSTSLITTTSTGFLSSTSSTFVSSVTALSTSSDLIIATSTNSLSSTSSPILDSSATTLSTSFQISSVPLRLSVLSFASTGSSALPDPVVSGTGTIASIPAATKVTTGFLTSESSTKSLIISNIMQTTVMGVSSATGSAPTGMFNSSQYDVTQPEHTPISPSHTAAIVVGAIAGFAFILTLKILLFKWRRRGFPNVLPRFVQHPRDEWKKIPWFPRSKTPDQTSQSLLSSAANSNDNPAWDYEATFAKPTVFEKAKRSFRKSLTALHLNGPLNQNAVKSNFPDARSPSSKSFTLFHRHVDTSIHRKTLNPDSLQDKSGPPSTPKSPVTFPPYGTALILPPLSTAPVHLRGLAQDETDTFQPPITTPVLVASQGFQFPWNHRNSQMTEASAKSQARSARSLPSWAKFYYSDIFHADQKLPNRSEKELPQLPTPISPALWLKAKLLYRPHSISTSTYESELSKGSGDDDVLLRIEQGALRQV</sequence>
<protein>
    <submittedName>
        <fullName evidence="3">Uncharacterized protein</fullName>
    </submittedName>
</protein>
<accession>A0A3E2GUW9</accession>
<feature type="region of interest" description="Disordered" evidence="1">
    <location>
        <begin position="387"/>
        <end position="413"/>
    </location>
</feature>
<feature type="compositionally biased region" description="Low complexity" evidence="1">
    <location>
        <begin position="305"/>
        <end position="317"/>
    </location>
</feature>
<keyword evidence="2" id="KW-0812">Transmembrane</keyword>
<evidence type="ECO:0000313" key="3">
    <source>
        <dbReference type="EMBL" id="RFU24890.1"/>
    </source>
</evidence>
<evidence type="ECO:0000256" key="2">
    <source>
        <dbReference type="SAM" id="Phobius"/>
    </source>
</evidence>